<evidence type="ECO:0000256" key="2">
    <source>
        <dbReference type="SAM" id="SignalP"/>
    </source>
</evidence>
<dbReference type="InterPro" id="IPR013378">
    <property type="entry name" value="InlB-like_B-rpt"/>
</dbReference>
<evidence type="ECO:0000313" key="4">
    <source>
        <dbReference type="Proteomes" id="UP000712157"/>
    </source>
</evidence>
<feature type="signal peptide" evidence="2">
    <location>
        <begin position="1"/>
        <end position="27"/>
    </location>
</feature>
<keyword evidence="4" id="KW-1185">Reference proteome</keyword>
<dbReference type="GO" id="GO:0030313">
    <property type="term" value="C:cell envelope"/>
    <property type="evidence" value="ECO:0007669"/>
    <property type="project" value="UniProtKB-SubCell"/>
</dbReference>
<gene>
    <name evidence="3" type="ORF">KTH89_23545</name>
</gene>
<keyword evidence="2" id="KW-0732">Signal</keyword>
<dbReference type="EMBL" id="JAHQCW010000063">
    <property type="protein sequence ID" value="MBU9739513.1"/>
    <property type="molecule type" value="Genomic_DNA"/>
</dbReference>
<sequence length="765" mass="82043">MKRVRKILTSLMIAAVICTMYTVPALAYSGANYGAVSTSGSKTFNMASFWAFDVYSFTPSTTGCYEFYSYNNTDGDPFFYLVSPSYYNTVYNSLANTGCRSSTADAYSLAYNDDGNGGRNFKLQYLCYAGQTYYCFVTKYNTNTTKGSFAVSGPYYNSVTLDRNGGSGGSSILYNGTNYGNSQSVWLSTGSSSAASYITAPTRTGYTFSGYYGSVNNQQYIASNGAILSGMGGYGRGTLVAQWSQNVYTLTLSNQGVANTSATVAYNTAIPESVAAPVRAGYQFEGYYSAASGGTQYYNSAGKRVSSFNMTSDKMIYAQWTPRTYNISYQGLTGAVLDTKPAAHTYGTATTIPDPVKTDYTFTGWTINGGTVKSKNLTLAAAGYTADISLTANWVKRTDAVVQNPDNILISDNISQEDLANIFHNPSEESKRGVTQSELNNSDAVRLTMTVSNITGPANGEQEIKEATNGEVVRFFDVKVVKEVTPAGGGTVVTTNLVEVPEPIEIRIPLSGDLSGKSSYQVLRYHSDSEIKDGQTITTSDTQAIPQDGTGEYFTIEGNNLVIHTRLFSTYAIAAGQTSLDLTPVQDGGTGNGFGTDVQGRIVQTGLSPVYKLDVSWGPMVFEYTTAREWDPNNHVYLGASYSWAQQSFQGGNNRIILANHSNADVNIDFSFAASGSALDGVDVTFKETNADTAPEVTHYFLPKVPAEAADAPSLKSYLWLSGTPRDLSVFGTVESGGETPIQKVGVITVTAAADPNSTLTPKNP</sequence>
<proteinExistence type="predicted"/>
<evidence type="ECO:0000256" key="1">
    <source>
        <dbReference type="ARBA" id="ARBA00004196"/>
    </source>
</evidence>
<dbReference type="Pfam" id="PF09479">
    <property type="entry name" value="Flg_new"/>
    <property type="match status" value="2"/>
</dbReference>
<dbReference type="RefSeq" id="WP_238723330.1">
    <property type="nucleotide sequence ID" value="NZ_JAHQCW010000063.1"/>
</dbReference>
<evidence type="ECO:0000313" key="3">
    <source>
        <dbReference type="EMBL" id="MBU9739513.1"/>
    </source>
</evidence>
<name>A0A949K8W8_9FIRM</name>
<reference evidence="3" key="1">
    <citation type="submission" date="2021-06" db="EMBL/GenBank/DDBJ databases">
        <title>Description of novel taxa of the family Lachnospiraceae.</title>
        <authorList>
            <person name="Chaplin A.V."/>
            <person name="Sokolova S.R."/>
            <person name="Pikina A.P."/>
            <person name="Korzhanova M."/>
            <person name="Belova V."/>
            <person name="Korostin D."/>
            <person name="Efimov B.A."/>
        </authorList>
    </citation>
    <scope>NUCLEOTIDE SEQUENCE</scope>
    <source>
        <strain evidence="3">ASD5720</strain>
    </source>
</reference>
<dbReference type="AlphaFoldDB" id="A0A949K8W8"/>
<dbReference type="InterPro" id="IPR042229">
    <property type="entry name" value="Listeria/Bacterioides_rpt_sf"/>
</dbReference>
<comment type="caution">
    <text evidence="3">The sequence shown here is derived from an EMBL/GenBank/DDBJ whole genome shotgun (WGS) entry which is preliminary data.</text>
</comment>
<dbReference type="Proteomes" id="UP000712157">
    <property type="component" value="Unassembled WGS sequence"/>
</dbReference>
<feature type="chain" id="PRO_5036955226" evidence="2">
    <location>
        <begin position="28"/>
        <end position="765"/>
    </location>
</feature>
<dbReference type="NCBIfam" id="TIGR02543">
    <property type="entry name" value="List_Bact_rpt"/>
    <property type="match status" value="1"/>
</dbReference>
<comment type="subcellular location">
    <subcellularLocation>
        <location evidence="1">Cell envelope</location>
    </subcellularLocation>
</comment>
<accession>A0A949K8W8</accession>
<dbReference type="Gene3D" id="2.60.40.4270">
    <property type="entry name" value="Listeria-Bacteroides repeat domain"/>
    <property type="match status" value="1"/>
</dbReference>
<protein>
    <submittedName>
        <fullName evidence="3">InlB B-repeat-containing protein</fullName>
    </submittedName>
</protein>
<organism evidence="3 4">
    <name type="scientific">Diplocloster agilis</name>
    <dbReference type="NCBI Taxonomy" id="2850323"/>
    <lineage>
        <taxon>Bacteria</taxon>
        <taxon>Bacillati</taxon>
        <taxon>Bacillota</taxon>
        <taxon>Clostridia</taxon>
        <taxon>Lachnospirales</taxon>
        <taxon>Lachnospiraceae</taxon>
        <taxon>Diplocloster</taxon>
    </lineage>
</organism>